<evidence type="ECO:0000313" key="3">
    <source>
        <dbReference type="Proteomes" id="UP000558488"/>
    </source>
</evidence>
<sequence>MHLTFPYKVRERRLGECPRDEAAPRPPRPPEARAGGRSPHSRPRPSGPQPPTVARGRTEGSGAVLGLAGRATGTGRPAEGTLRHRHGRCLRNGGDRMRRPPHPRALAAARAGVELDRSGGGRGERGDEAGPGRRASGDVEARRSRGSRERPPQLRSCFQGADRGASDPSALPAIPSEPHGGCAAATWCQP</sequence>
<name>A0A7J7TW15_PIPKU</name>
<evidence type="ECO:0000313" key="2">
    <source>
        <dbReference type="EMBL" id="KAF6304797.1"/>
    </source>
</evidence>
<dbReference type="AlphaFoldDB" id="A0A7J7TW15"/>
<proteinExistence type="predicted"/>
<accession>A0A7J7TW15</accession>
<gene>
    <name evidence="2" type="ORF">mPipKuh1_009251</name>
</gene>
<feature type="compositionally biased region" description="Basic and acidic residues" evidence="1">
    <location>
        <begin position="8"/>
        <end position="31"/>
    </location>
</feature>
<keyword evidence="3" id="KW-1185">Reference proteome</keyword>
<comment type="caution">
    <text evidence="2">The sequence shown here is derived from an EMBL/GenBank/DDBJ whole genome shotgun (WGS) entry which is preliminary data.</text>
</comment>
<organism evidence="2 3">
    <name type="scientific">Pipistrellus kuhlii</name>
    <name type="common">Kuhl's pipistrelle</name>
    <dbReference type="NCBI Taxonomy" id="59472"/>
    <lineage>
        <taxon>Eukaryota</taxon>
        <taxon>Metazoa</taxon>
        <taxon>Chordata</taxon>
        <taxon>Craniata</taxon>
        <taxon>Vertebrata</taxon>
        <taxon>Euteleostomi</taxon>
        <taxon>Mammalia</taxon>
        <taxon>Eutheria</taxon>
        <taxon>Laurasiatheria</taxon>
        <taxon>Chiroptera</taxon>
        <taxon>Yangochiroptera</taxon>
        <taxon>Vespertilionidae</taxon>
        <taxon>Pipistrellus</taxon>
    </lineage>
</organism>
<feature type="compositionally biased region" description="Basic and acidic residues" evidence="1">
    <location>
        <begin position="113"/>
        <end position="152"/>
    </location>
</feature>
<reference evidence="2 3" key="1">
    <citation type="journal article" date="2020" name="Nature">
        <title>Six reference-quality genomes reveal evolution of bat adaptations.</title>
        <authorList>
            <person name="Jebb D."/>
            <person name="Huang Z."/>
            <person name="Pippel M."/>
            <person name="Hughes G.M."/>
            <person name="Lavrichenko K."/>
            <person name="Devanna P."/>
            <person name="Winkler S."/>
            <person name="Jermiin L.S."/>
            <person name="Skirmuntt E.C."/>
            <person name="Katzourakis A."/>
            <person name="Burkitt-Gray L."/>
            <person name="Ray D.A."/>
            <person name="Sullivan K.A.M."/>
            <person name="Roscito J.G."/>
            <person name="Kirilenko B.M."/>
            <person name="Davalos L.M."/>
            <person name="Corthals A.P."/>
            <person name="Power M.L."/>
            <person name="Jones G."/>
            <person name="Ransome R.D."/>
            <person name="Dechmann D.K.N."/>
            <person name="Locatelli A.G."/>
            <person name="Puechmaille S.J."/>
            <person name="Fedrigo O."/>
            <person name="Jarvis E.D."/>
            <person name="Hiller M."/>
            <person name="Vernes S.C."/>
            <person name="Myers E.W."/>
            <person name="Teeling E.C."/>
        </authorList>
    </citation>
    <scope>NUCLEOTIDE SEQUENCE [LARGE SCALE GENOMIC DNA]</scope>
    <source>
        <strain evidence="2">MPipKuh1</strain>
        <tissue evidence="2">Flight muscle</tissue>
    </source>
</reference>
<feature type="region of interest" description="Disordered" evidence="1">
    <location>
        <begin position="1"/>
        <end position="190"/>
    </location>
</feature>
<protein>
    <submittedName>
        <fullName evidence="2">Uncharacterized protein</fullName>
    </submittedName>
</protein>
<dbReference type="Proteomes" id="UP000558488">
    <property type="component" value="Unassembled WGS sequence"/>
</dbReference>
<evidence type="ECO:0000256" key="1">
    <source>
        <dbReference type="SAM" id="MobiDB-lite"/>
    </source>
</evidence>
<dbReference type="EMBL" id="JACAGB010000024">
    <property type="protein sequence ID" value="KAF6304797.1"/>
    <property type="molecule type" value="Genomic_DNA"/>
</dbReference>